<dbReference type="GO" id="GO:0120159">
    <property type="term" value="F:rRNA pseudouridine synthase activity"/>
    <property type="evidence" value="ECO:0007669"/>
    <property type="project" value="UniProtKB-ARBA"/>
</dbReference>
<comment type="similarity">
    <text evidence="1">Belongs to the pseudouridine synthase RluA family.</text>
</comment>
<dbReference type="Proteomes" id="UP000239425">
    <property type="component" value="Unassembled WGS sequence"/>
</dbReference>
<accession>A0A2S5RI08</accession>
<gene>
    <name evidence="5" type="ORF">HCUR_00058</name>
</gene>
<dbReference type="InterPro" id="IPR036986">
    <property type="entry name" value="S4_RNA-bd_sf"/>
</dbReference>
<evidence type="ECO:0000259" key="4">
    <source>
        <dbReference type="SMART" id="SM00363"/>
    </source>
</evidence>
<evidence type="ECO:0000256" key="1">
    <source>
        <dbReference type="ARBA" id="ARBA00010876"/>
    </source>
</evidence>
<protein>
    <submittedName>
        <fullName evidence="5">Ribosomal large subunit pseudouridine synthase C</fullName>
    </submittedName>
</protein>
<dbReference type="InterPro" id="IPR050188">
    <property type="entry name" value="RluA_PseudoU_synthase"/>
</dbReference>
<dbReference type="PANTHER" id="PTHR21600">
    <property type="entry name" value="MITOCHONDRIAL RNA PSEUDOURIDINE SYNTHASE"/>
    <property type="match status" value="1"/>
</dbReference>
<proteinExistence type="inferred from homology"/>
<dbReference type="SUPFAM" id="SSF55174">
    <property type="entry name" value="Alpha-L RNA-binding motif"/>
    <property type="match status" value="1"/>
</dbReference>
<dbReference type="CDD" id="cd00165">
    <property type="entry name" value="S4"/>
    <property type="match status" value="1"/>
</dbReference>
<feature type="domain" description="RNA-binding S4" evidence="4">
    <location>
        <begin position="27"/>
        <end position="91"/>
    </location>
</feature>
<dbReference type="PANTHER" id="PTHR21600:SF81">
    <property type="entry name" value="21S RRNA PSEUDOURIDINE(2819) SYNTHASE"/>
    <property type="match status" value="1"/>
</dbReference>
<keyword evidence="6" id="KW-1185">Reference proteome</keyword>
<dbReference type="Pfam" id="PF00849">
    <property type="entry name" value="PseudoU_synth_2"/>
    <property type="match status" value="1"/>
</dbReference>
<comment type="caution">
    <text evidence="5">The sequence shown here is derived from an EMBL/GenBank/DDBJ whole genome shotgun (WGS) entry which is preliminary data.</text>
</comment>
<dbReference type="InterPro" id="IPR020103">
    <property type="entry name" value="PsdUridine_synth_cat_dom_sf"/>
</dbReference>
<dbReference type="Gene3D" id="3.10.290.10">
    <property type="entry name" value="RNA-binding S4 domain"/>
    <property type="match status" value="1"/>
</dbReference>
<keyword evidence="3" id="KW-0694">RNA-binding</keyword>
<keyword evidence="2" id="KW-0413">Isomerase</keyword>
<dbReference type="CDD" id="cd02869">
    <property type="entry name" value="PseudoU_synth_RluA_like"/>
    <property type="match status" value="1"/>
</dbReference>
<sequence>MVGFEDIRVFIKNMKQHHCFSVARIDQRIDKWVHHHWPQIPYSAIQKALRTGNVRVNHKKISSNYRLSSQDEVQVYPGWLTKMSTLETSSGTLCAYWQETVSRWIAYTHKDFWIIRKPSGMACQKGTHQNLSIDDLMSRWAGHPVYLVHRLDKAVSGALIVAKTPHAASVLGKMMQERSIQKRYWVLVHGKVEKIRGHIQVPLITQSFNVSVCHPKTPKALVSHTEYHRRNVYTEPFLYSWLELVLHTGRKHQLRVHLSHIGHPIIGDTVYGNTSSLPSIPLKLHCCSIAFFYEDEPILLDCDAPEDFFTGISDLIEKI</sequence>
<reference evidence="5 6" key="1">
    <citation type="submission" date="2017-11" db="EMBL/GenBank/DDBJ databases">
        <title>Comparative genomic analysis of Holospora spp., intranuclear symbionts of paramecia.</title>
        <authorList>
            <person name="Garushyants S.K."/>
            <person name="Beliavskaya A."/>
            <person name="Malko D.B."/>
            <person name="Logacheva M.D."/>
            <person name="Rautian M.S."/>
            <person name="Gelfand M.S."/>
        </authorList>
    </citation>
    <scope>NUCLEOTIDE SEQUENCE [LARGE SCALE GENOMIC DNA]</scope>
    <source>
        <strain evidence="6">02AZ16</strain>
    </source>
</reference>
<dbReference type="PROSITE" id="PS01129">
    <property type="entry name" value="PSI_RLU"/>
    <property type="match status" value="1"/>
</dbReference>
<evidence type="ECO:0000313" key="6">
    <source>
        <dbReference type="Proteomes" id="UP000239425"/>
    </source>
</evidence>
<evidence type="ECO:0000256" key="2">
    <source>
        <dbReference type="ARBA" id="ARBA00023235"/>
    </source>
</evidence>
<organism evidence="5 6">
    <name type="scientific">Holospora curviuscula</name>
    <dbReference type="NCBI Taxonomy" id="1082868"/>
    <lineage>
        <taxon>Bacteria</taxon>
        <taxon>Pseudomonadati</taxon>
        <taxon>Pseudomonadota</taxon>
        <taxon>Alphaproteobacteria</taxon>
        <taxon>Holosporales</taxon>
        <taxon>Holosporaceae</taxon>
        <taxon>Holospora</taxon>
    </lineage>
</organism>
<dbReference type="InterPro" id="IPR006224">
    <property type="entry name" value="PsdUridine_synth_RluA-like_CS"/>
</dbReference>
<dbReference type="GO" id="GO:0000455">
    <property type="term" value="P:enzyme-directed rRNA pseudouridine synthesis"/>
    <property type="evidence" value="ECO:0007669"/>
    <property type="project" value="TreeGrafter"/>
</dbReference>
<dbReference type="SUPFAM" id="SSF55120">
    <property type="entry name" value="Pseudouridine synthase"/>
    <property type="match status" value="1"/>
</dbReference>
<dbReference type="SMART" id="SM00363">
    <property type="entry name" value="S4"/>
    <property type="match status" value="1"/>
</dbReference>
<dbReference type="PROSITE" id="PS50889">
    <property type="entry name" value="S4"/>
    <property type="match status" value="1"/>
</dbReference>
<evidence type="ECO:0000256" key="3">
    <source>
        <dbReference type="PROSITE-ProRule" id="PRU00182"/>
    </source>
</evidence>
<name>A0A2S5RI08_9PROT</name>
<dbReference type="Gene3D" id="3.30.2350.10">
    <property type="entry name" value="Pseudouridine synthase"/>
    <property type="match status" value="1"/>
</dbReference>
<dbReference type="AlphaFoldDB" id="A0A2S5RI08"/>
<dbReference type="InterPro" id="IPR006145">
    <property type="entry name" value="PsdUridine_synth_RsuA/RluA"/>
</dbReference>
<dbReference type="Pfam" id="PF01479">
    <property type="entry name" value="S4"/>
    <property type="match status" value="1"/>
</dbReference>
<evidence type="ECO:0000313" key="5">
    <source>
        <dbReference type="EMBL" id="PPE06907.1"/>
    </source>
</evidence>
<dbReference type="InterPro" id="IPR002942">
    <property type="entry name" value="S4_RNA-bd"/>
</dbReference>
<dbReference type="EMBL" id="PHHC01000013">
    <property type="protein sequence ID" value="PPE06907.1"/>
    <property type="molecule type" value="Genomic_DNA"/>
</dbReference>
<dbReference type="GO" id="GO:0003723">
    <property type="term" value="F:RNA binding"/>
    <property type="evidence" value="ECO:0007669"/>
    <property type="project" value="UniProtKB-KW"/>
</dbReference>